<organism evidence="1 2">
    <name type="scientific">Hymenobacter taeanensis</name>
    <dbReference type="NCBI Taxonomy" id="2735321"/>
    <lineage>
        <taxon>Bacteria</taxon>
        <taxon>Pseudomonadati</taxon>
        <taxon>Bacteroidota</taxon>
        <taxon>Cytophagia</taxon>
        <taxon>Cytophagales</taxon>
        <taxon>Hymenobacteraceae</taxon>
        <taxon>Hymenobacter</taxon>
    </lineage>
</organism>
<evidence type="ECO:0000313" key="2">
    <source>
        <dbReference type="Proteomes" id="UP000501623"/>
    </source>
</evidence>
<dbReference type="Proteomes" id="UP000501623">
    <property type="component" value="Chromosome"/>
</dbReference>
<protein>
    <submittedName>
        <fullName evidence="1">Uncharacterized protein</fullName>
    </submittedName>
</protein>
<keyword evidence="2" id="KW-1185">Reference proteome</keyword>
<dbReference type="EMBL" id="CP053538">
    <property type="protein sequence ID" value="QJX47821.1"/>
    <property type="molecule type" value="Genomic_DNA"/>
</dbReference>
<sequence>MSHSAASSSFASGGWLEPEAPLYQAPPVPTELSALQANLVAGTTLRTAVLWLSPAAYAAGPHWAAHTLGLTPRHLGREVVAACEAEGTQRVPSVGPMLYKHVLTVHNATGPGGTWLFGLDALLVRLSTAERGFFWDRLWELRQRPPLLLALPEAFRDVGPTDPGRWLTAEPPRGLHL</sequence>
<dbReference type="RefSeq" id="WP_171591912.1">
    <property type="nucleotide sequence ID" value="NZ_CP053538.1"/>
</dbReference>
<reference evidence="1 2" key="1">
    <citation type="submission" date="2020-05" db="EMBL/GenBank/DDBJ databases">
        <title>Complete genome sequence of Hymenobacter sp. TS19 in Coasted Sand Dune.</title>
        <authorList>
            <person name="Lee J.-H."/>
            <person name="Jung J.-H."/>
            <person name="Jeong S."/>
            <person name="Zhao L."/>
            <person name="Kim M.-K."/>
            <person name="Seo H.-S."/>
            <person name="Lim S."/>
        </authorList>
    </citation>
    <scope>NUCLEOTIDE SEQUENCE [LARGE SCALE GENOMIC DNA]</scope>
    <source>
        <strain evidence="1 2">TS19</strain>
    </source>
</reference>
<dbReference type="AlphaFoldDB" id="A0A6M6BH02"/>
<accession>A0A6M6BH02</accession>
<gene>
    <name evidence="1" type="ORF">HMJ29_13060</name>
</gene>
<evidence type="ECO:0000313" key="1">
    <source>
        <dbReference type="EMBL" id="QJX47821.1"/>
    </source>
</evidence>
<name>A0A6M6BH02_9BACT</name>
<proteinExistence type="predicted"/>
<dbReference type="KEGG" id="hts:HMJ29_13060"/>